<evidence type="ECO:0000313" key="2">
    <source>
        <dbReference type="EMBL" id="BCK81146.1"/>
    </source>
</evidence>
<evidence type="ECO:0000256" key="1">
    <source>
        <dbReference type="SAM" id="MobiDB-lite"/>
    </source>
</evidence>
<gene>
    <name evidence="2" type="ORF">MM50RIKEN_09090</name>
</gene>
<dbReference type="KEGG" id="vcop:MM50RIKEN_09090"/>
<proteinExistence type="predicted"/>
<sequence length="261" mass="29930">MTLFDHYLEYMTQLLEGRRSPPEGITLPEGDVTEKAASLSRQLQQMGATAFVRACAHQDGVTLPEEIYRQADDTTSLQQLLQSAVQQTPVQEASPAEEPSEAAPDPDAGKHAFEVFLDCVALDDGLVQYLMEVLQKRDWKEFYKLSQITTKLDLDPEEFLYWLGNKELYADEEERSCAVIMDACLERLRQEGQLELIAALLSGDRRTFELFRCQAPELQHLPAATYEWYSKNYLDRDYPIRMLMKCRGIRFPEHIPGNESK</sequence>
<name>A0A810Q637_9FIRM</name>
<dbReference type="AlphaFoldDB" id="A0A810Q637"/>
<reference evidence="2" key="1">
    <citation type="submission" date="2020-09" db="EMBL/GenBank/DDBJ databases">
        <title>New species isolated from human feces.</title>
        <authorList>
            <person name="Kitahara M."/>
            <person name="Shigeno Y."/>
            <person name="Shime M."/>
            <person name="Matsumoto Y."/>
            <person name="Nakamura S."/>
            <person name="Motooka D."/>
            <person name="Fukuoka S."/>
            <person name="Nishikawa H."/>
            <person name="Benno Y."/>
        </authorList>
    </citation>
    <scope>NUCLEOTIDE SEQUENCE</scope>
    <source>
        <strain evidence="2">MM50</strain>
    </source>
</reference>
<evidence type="ECO:0000313" key="3">
    <source>
        <dbReference type="Proteomes" id="UP000681035"/>
    </source>
</evidence>
<organism evidence="2 3">
    <name type="scientific">Vescimonas coprocola</name>
    <dbReference type="NCBI Taxonomy" id="2714355"/>
    <lineage>
        <taxon>Bacteria</taxon>
        <taxon>Bacillati</taxon>
        <taxon>Bacillota</taxon>
        <taxon>Clostridia</taxon>
        <taxon>Eubacteriales</taxon>
        <taxon>Oscillospiraceae</taxon>
        <taxon>Vescimonas</taxon>
    </lineage>
</organism>
<feature type="region of interest" description="Disordered" evidence="1">
    <location>
        <begin position="83"/>
        <end position="107"/>
    </location>
</feature>
<protein>
    <submittedName>
        <fullName evidence="2">Uncharacterized protein</fullName>
    </submittedName>
</protein>
<dbReference type="EMBL" id="AP023418">
    <property type="protein sequence ID" value="BCK81146.1"/>
    <property type="molecule type" value="Genomic_DNA"/>
</dbReference>
<accession>A0A810Q637</accession>
<dbReference type="Proteomes" id="UP000681035">
    <property type="component" value="Chromosome"/>
</dbReference>
<feature type="compositionally biased region" description="Low complexity" evidence="1">
    <location>
        <begin position="83"/>
        <end position="106"/>
    </location>
</feature>
<keyword evidence="3" id="KW-1185">Reference proteome</keyword>
<dbReference type="RefSeq" id="WP_213541916.1">
    <property type="nucleotide sequence ID" value="NZ_AP023418.1"/>
</dbReference>